<dbReference type="EMBL" id="GECZ01026130">
    <property type="protein sequence ID" value="JAS43639.1"/>
    <property type="molecule type" value="Transcribed_RNA"/>
</dbReference>
<reference evidence="2" key="1">
    <citation type="submission" date="2015-11" db="EMBL/GenBank/DDBJ databases">
        <title>De novo transcriptome assembly of four potential Pierce s Disease insect vectors from Arizona vineyards.</title>
        <authorList>
            <person name="Tassone E.E."/>
        </authorList>
    </citation>
    <scope>NUCLEOTIDE SEQUENCE</scope>
</reference>
<feature type="non-terminal residue" evidence="2">
    <location>
        <position position="163"/>
    </location>
</feature>
<feature type="non-terminal residue" evidence="2">
    <location>
        <position position="1"/>
    </location>
</feature>
<gene>
    <name evidence="2" type="ORF">g.753</name>
</gene>
<dbReference type="Pfam" id="PF00169">
    <property type="entry name" value="PH"/>
    <property type="match status" value="1"/>
</dbReference>
<name>A0A1B6F047_9HEMI</name>
<protein>
    <recommendedName>
        <fullName evidence="1">PH domain-containing protein</fullName>
    </recommendedName>
</protein>
<sequence length="163" mass="18570">TNVVKGWQVRYFVLDPVSGHLSYYLCDSSGRPENLTTPRSSINLLGAVICPSDEDSRTFIINCRNGDFVKLRASDVRARQDWVHHLRTAVETRFKTSRKLKAKELEVLDAFEMVRRQLSQTETANLSLCFKIESSSDRFYTDENLLLIKANAAASLKCLHQCL</sequence>
<dbReference type="InterPro" id="IPR001849">
    <property type="entry name" value="PH_domain"/>
</dbReference>
<dbReference type="Gene3D" id="2.30.29.30">
    <property type="entry name" value="Pleckstrin-homology domain (PH domain)/Phosphotyrosine-binding domain (PTB)"/>
    <property type="match status" value="1"/>
</dbReference>
<dbReference type="InterPro" id="IPR011993">
    <property type="entry name" value="PH-like_dom_sf"/>
</dbReference>
<dbReference type="PROSITE" id="PS50003">
    <property type="entry name" value="PH_DOMAIN"/>
    <property type="match status" value="1"/>
</dbReference>
<dbReference type="AlphaFoldDB" id="A0A1B6F047"/>
<dbReference type="SUPFAM" id="SSF50729">
    <property type="entry name" value="PH domain-like"/>
    <property type="match status" value="1"/>
</dbReference>
<accession>A0A1B6F047</accession>
<feature type="domain" description="PH" evidence="1">
    <location>
        <begin position="1"/>
        <end position="91"/>
    </location>
</feature>
<evidence type="ECO:0000313" key="2">
    <source>
        <dbReference type="EMBL" id="JAS43639.1"/>
    </source>
</evidence>
<organism evidence="2">
    <name type="scientific">Cuerna arida</name>
    <dbReference type="NCBI Taxonomy" id="1464854"/>
    <lineage>
        <taxon>Eukaryota</taxon>
        <taxon>Metazoa</taxon>
        <taxon>Ecdysozoa</taxon>
        <taxon>Arthropoda</taxon>
        <taxon>Hexapoda</taxon>
        <taxon>Insecta</taxon>
        <taxon>Pterygota</taxon>
        <taxon>Neoptera</taxon>
        <taxon>Paraneoptera</taxon>
        <taxon>Hemiptera</taxon>
        <taxon>Auchenorrhyncha</taxon>
        <taxon>Membracoidea</taxon>
        <taxon>Cicadellidae</taxon>
        <taxon>Cicadellinae</taxon>
        <taxon>Proconiini</taxon>
        <taxon>Cuerna</taxon>
    </lineage>
</organism>
<dbReference type="SMART" id="SM00233">
    <property type="entry name" value="PH"/>
    <property type="match status" value="1"/>
</dbReference>
<proteinExistence type="predicted"/>
<evidence type="ECO:0000259" key="1">
    <source>
        <dbReference type="PROSITE" id="PS50003"/>
    </source>
</evidence>